<organism evidence="3 4">
    <name type="scientific">Alternaria alternata</name>
    <name type="common">Alternaria rot fungus</name>
    <name type="synonym">Torula alternata</name>
    <dbReference type="NCBI Taxonomy" id="5599"/>
    <lineage>
        <taxon>Eukaryota</taxon>
        <taxon>Fungi</taxon>
        <taxon>Dikarya</taxon>
        <taxon>Ascomycota</taxon>
        <taxon>Pezizomycotina</taxon>
        <taxon>Dothideomycetes</taxon>
        <taxon>Pleosporomycetidae</taxon>
        <taxon>Pleosporales</taxon>
        <taxon>Pleosporineae</taxon>
        <taxon>Pleosporaceae</taxon>
        <taxon>Alternaria</taxon>
        <taxon>Alternaria sect. Alternaria</taxon>
        <taxon>Alternaria alternata complex</taxon>
    </lineage>
</organism>
<protein>
    <submittedName>
        <fullName evidence="3">Uncharacterized protein</fullName>
    </submittedName>
</protein>
<evidence type="ECO:0000313" key="4">
    <source>
        <dbReference type="Proteomes" id="UP000077248"/>
    </source>
</evidence>
<dbReference type="VEuPathDB" id="FungiDB:CC77DRAFT_987662"/>
<dbReference type="RefSeq" id="XP_018386417.1">
    <property type="nucleotide sequence ID" value="XM_018536255.1"/>
</dbReference>
<keyword evidence="2" id="KW-0812">Transmembrane</keyword>
<feature type="compositionally biased region" description="Basic and acidic residues" evidence="1">
    <location>
        <begin position="71"/>
        <end position="90"/>
    </location>
</feature>
<dbReference type="AlphaFoldDB" id="A0A177DNE1"/>
<evidence type="ECO:0000256" key="2">
    <source>
        <dbReference type="SAM" id="Phobius"/>
    </source>
</evidence>
<evidence type="ECO:0000313" key="3">
    <source>
        <dbReference type="EMBL" id="OAG20996.1"/>
    </source>
</evidence>
<keyword evidence="4" id="KW-1185">Reference proteome</keyword>
<dbReference type="EMBL" id="KV441477">
    <property type="protein sequence ID" value="OAG20996.1"/>
    <property type="molecule type" value="Genomic_DNA"/>
</dbReference>
<keyword evidence="2" id="KW-0472">Membrane</keyword>
<dbReference type="OMA" id="FGYYLYM"/>
<proteinExistence type="predicted"/>
<evidence type="ECO:0000256" key="1">
    <source>
        <dbReference type="SAM" id="MobiDB-lite"/>
    </source>
</evidence>
<dbReference type="Proteomes" id="UP000077248">
    <property type="component" value="Unassembled WGS sequence"/>
</dbReference>
<dbReference type="KEGG" id="aalt:CC77DRAFT_987662"/>
<accession>A0A177DNE1</accession>
<dbReference type="GeneID" id="29121849"/>
<name>A0A177DNE1_ALTAL</name>
<feature type="transmembrane region" description="Helical" evidence="2">
    <location>
        <begin position="6"/>
        <end position="24"/>
    </location>
</feature>
<sequence length="114" mass="12524">MSPLSVPKIFMAGGAVGFGYYLFMRQYWFPNPYKTQGVQNIEDRFSSGGGHPTHTPAGGSQRGTSSATANEGRHDGPSKGPDSEHFKKNISDQQSEPVWPGKFNEMQYNNPKGK</sequence>
<reference evidence="3 4" key="1">
    <citation type="submission" date="2016-05" db="EMBL/GenBank/DDBJ databases">
        <title>Comparative analysis of secretome profiles of manganese(II)-oxidizing ascomycete fungi.</title>
        <authorList>
            <consortium name="DOE Joint Genome Institute"/>
            <person name="Zeiner C.A."/>
            <person name="Purvine S.O."/>
            <person name="Zink E.M."/>
            <person name="Wu S."/>
            <person name="Pasa-Tolic L."/>
            <person name="Chaput D.L."/>
            <person name="Haridas S."/>
            <person name="Grigoriev I.V."/>
            <person name="Santelli C.M."/>
            <person name="Hansel C.M."/>
        </authorList>
    </citation>
    <scope>NUCLEOTIDE SEQUENCE [LARGE SCALE GENOMIC DNA]</scope>
    <source>
        <strain evidence="3 4">SRC1lrK2f</strain>
    </source>
</reference>
<keyword evidence="2" id="KW-1133">Transmembrane helix</keyword>
<feature type="region of interest" description="Disordered" evidence="1">
    <location>
        <begin position="42"/>
        <end position="114"/>
    </location>
</feature>
<gene>
    <name evidence="3" type="ORF">CC77DRAFT_987662</name>
</gene>